<protein>
    <submittedName>
        <fullName evidence="1">Uncharacterized protein</fullName>
    </submittedName>
</protein>
<dbReference type="PANTHER" id="PTHR37176:SF1">
    <property type="entry name" value="PROTEIN DOUBLE-STRAND BREAK FORMATION"/>
    <property type="match status" value="1"/>
</dbReference>
<dbReference type="PANTHER" id="PTHR37176">
    <property type="entry name" value="F10K1.23"/>
    <property type="match status" value="1"/>
</dbReference>
<dbReference type="InterPro" id="IPR044969">
    <property type="entry name" value="DFO"/>
</dbReference>
<accession>A0A9Q0KXZ3</accession>
<organism evidence="1 2">
    <name type="scientific">Protea cynaroides</name>
    <dbReference type="NCBI Taxonomy" id="273540"/>
    <lineage>
        <taxon>Eukaryota</taxon>
        <taxon>Viridiplantae</taxon>
        <taxon>Streptophyta</taxon>
        <taxon>Embryophyta</taxon>
        <taxon>Tracheophyta</taxon>
        <taxon>Spermatophyta</taxon>
        <taxon>Magnoliopsida</taxon>
        <taxon>Proteales</taxon>
        <taxon>Proteaceae</taxon>
        <taxon>Protea</taxon>
    </lineage>
</organism>
<comment type="caution">
    <text evidence="1">The sequence shown here is derived from an EMBL/GenBank/DDBJ whole genome shotgun (WGS) entry which is preliminary data.</text>
</comment>
<dbReference type="GO" id="GO:0042138">
    <property type="term" value="P:meiotic DNA double-strand break formation"/>
    <property type="evidence" value="ECO:0007669"/>
    <property type="project" value="InterPro"/>
</dbReference>
<gene>
    <name evidence="1" type="ORF">NE237_009608</name>
</gene>
<sequence length="258" mass="29792">MGQIWGTVVDRTSLFRSQLENRRLNEGTLQIMESVLISKDVKSLLEIRSCLSEFLRSELVSILQEVEEKTVEQKLSVLEFFVRAFFLAGDVESCLMLRYEALILRERYSATHHWLHVSYEEWLAFIEHSLDNGFYSVAVKACEHASLCLQPEDIVDPKSHIFFADLQAINQLKKLKDVALALVPSNSNSSVQAQTSEYLKKKRFQKSKKQRGSCATDTLCIASSMFRNGVRKRNMWKLHEHQSMPQVRLNHSKDHSRS</sequence>
<evidence type="ECO:0000313" key="2">
    <source>
        <dbReference type="Proteomes" id="UP001141806"/>
    </source>
</evidence>
<name>A0A9Q0KXZ3_9MAGN</name>
<evidence type="ECO:0000313" key="1">
    <source>
        <dbReference type="EMBL" id="KAJ4978828.1"/>
    </source>
</evidence>
<dbReference type="AlphaFoldDB" id="A0A9Q0KXZ3"/>
<reference evidence="1" key="1">
    <citation type="journal article" date="2023" name="Plant J.">
        <title>The genome of the king protea, Protea cynaroides.</title>
        <authorList>
            <person name="Chang J."/>
            <person name="Duong T.A."/>
            <person name="Schoeman C."/>
            <person name="Ma X."/>
            <person name="Roodt D."/>
            <person name="Barker N."/>
            <person name="Li Z."/>
            <person name="Van de Peer Y."/>
            <person name="Mizrachi E."/>
        </authorList>
    </citation>
    <scope>NUCLEOTIDE SEQUENCE</scope>
    <source>
        <tissue evidence="1">Young leaves</tissue>
    </source>
</reference>
<keyword evidence="2" id="KW-1185">Reference proteome</keyword>
<dbReference type="EMBL" id="JAMYWD010000002">
    <property type="protein sequence ID" value="KAJ4978828.1"/>
    <property type="molecule type" value="Genomic_DNA"/>
</dbReference>
<dbReference type="Proteomes" id="UP001141806">
    <property type="component" value="Unassembled WGS sequence"/>
</dbReference>
<proteinExistence type="predicted"/>
<dbReference type="OrthoDB" id="1925581at2759"/>